<dbReference type="GO" id="GO:0016491">
    <property type="term" value="F:oxidoreductase activity"/>
    <property type="evidence" value="ECO:0007669"/>
    <property type="project" value="UniProtKB-KW"/>
</dbReference>
<dbReference type="Proteomes" id="UP000186817">
    <property type="component" value="Unassembled WGS sequence"/>
</dbReference>
<proteinExistence type="inferred from homology"/>
<dbReference type="Gene3D" id="3.40.50.720">
    <property type="entry name" value="NAD(P)-binding Rossmann-like Domain"/>
    <property type="match status" value="1"/>
</dbReference>
<dbReference type="EMBL" id="LSRX01001036">
    <property type="protein sequence ID" value="OLP84505.1"/>
    <property type="molecule type" value="Genomic_DNA"/>
</dbReference>
<dbReference type="PANTHER" id="PTHR24320">
    <property type="entry name" value="RETINOL DEHYDROGENASE"/>
    <property type="match status" value="1"/>
</dbReference>
<dbReference type="InterPro" id="IPR009091">
    <property type="entry name" value="RCC1/BLIP-II"/>
</dbReference>
<dbReference type="OrthoDB" id="1274115at2759"/>
<evidence type="ECO:0000256" key="1">
    <source>
        <dbReference type="ARBA" id="ARBA00006484"/>
    </source>
</evidence>
<dbReference type="SUPFAM" id="SSF51735">
    <property type="entry name" value="NAD(P)-binding Rossmann-fold domains"/>
    <property type="match status" value="1"/>
</dbReference>
<dbReference type="AlphaFoldDB" id="A0A1Q9CNN0"/>
<keyword evidence="4" id="KW-1185">Reference proteome</keyword>
<keyword evidence="2" id="KW-0560">Oxidoreductase</keyword>
<protein>
    <submittedName>
        <fullName evidence="3">Putative oxidoreductase</fullName>
    </submittedName>
</protein>
<dbReference type="SUPFAM" id="SSF50985">
    <property type="entry name" value="RCC1/BLIP-II"/>
    <property type="match status" value="1"/>
</dbReference>
<organism evidence="3 4">
    <name type="scientific">Symbiodinium microadriaticum</name>
    <name type="common">Dinoflagellate</name>
    <name type="synonym">Zooxanthella microadriatica</name>
    <dbReference type="NCBI Taxonomy" id="2951"/>
    <lineage>
        <taxon>Eukaryota</taxon>
        <taxon>Sar</taxon>
        <taxon>Alveolata</taxon>
        <taxon>Dinophyceae</taxon>
        <taxon>Suessiales</taxon>
        <taxon>Symbiodiniaceae</taxon>
        <taxon>Symbiodinium</taxon>
    </lineage>
</organism>
<dbReference type="PANTHER" id="PTHR24320:SF148">
    <property type="entry name" value="NAD(P)-BINDING ROSSMANN-FOLD SUPERFAMILY PROTEIN"/>
    <property type="match status" value="1"/>
</dbReference>
<evidence type="ECO:0000313" key="4">
    <source>
        <dbReference type="Proteomes" id="UP000186817"/>
    </source>
</evidence>
<name>A0A1Q9CNN0_SYMMI</name>
<dbReference type="Pfam" id="PF00106">
    <property type="entry name" value="adh_short"/>
    <property type="match status" value="1"/>
</dbReference>
<reference evidence="3 4" key="1">
    <citation type="submission" date="2016-02" db="EMBL/GenBank/DDBJ databases">
        <title>Genome analysis of coral dinoflagellate symbionts highlights evolutionary adaptations to a symbiotic lifestyle.</title>
        <authorList>
            <person name="Aranda M."/>
            <person name="Li Y."/>
            <person name="Liew Y.J."/>
            <person name="Baumgarten S."/>
            <person name="Simakov O."/>
            <person name="Wilson M."/>
            <person name="Piel J."/>
            <person name="Ashoor H."/>
            <person name="Bougouffa S."/>
            <person name="Bajic V.B."/>
            <person name="Ryu T."/>
            <person name="Ravasi T."/>
            <person name="Bayer T."/>
            <person name="Micklem G."/>
            <person name="Kim H."/>
            <person name="Bhak J."/>
            <person name="Lajeunesse T.C."/>
            <person name="Voolstra C.R."/>
        </authorList>
    </citation>
    <scope>NUCLEOTIDE SEQUENCE [LARGE SCALE GENOMIC DNA]</scope>
    <source>
        <strain evidence="3 4">CCMP2467</strain>
    </source>
</reference>
<sequence>MDGSQAGALIMSLTLEVSLISGKTVSLQTDEDEFVESLRVRAQTALGAGKGRLLDSTGNVLDGGVPLKKARLQYAEPLTLQVRRVDICGKGLAFAAILGDGSVVTWGAARTGGTSSAVRDQLKNVQQVQATQYAFAAILGDGSVVTWGDPCAGGDSSAVRDQLNVQQIQANDHAFAAILRDGSVPKREPSASVAMLRVMGDMVFQGDFTAPVGIELPPASEDILSSVWQRLINEGTRLASAHVPAALLRGQLKETVVNMIHVVQALLQSFAVEQAIQGAQGDRETEQAWQEELQGLHVQATVGELVDDPMPKDTGMVALPAGRAEPLGLETIPLEMGKLLFIKSQMGLLQEGILAIRLRPAVWGSLQNGQSGYMRGVDDPLLVLHDLAQITVHQNRCFYAVMGDFEKAFPSVWREDVLSLAAECPGVSGGVLHLLGDILDLDMVSVLLSGSSVVPVRQGLPEGFARAVLDVASRRARIQSWPRQDWYRQMFCEDLSGQVAVVTGPSRGGIGFETALGLAKRGAKVLLAEARIKEKPQVIKCDVSSTQSVRDAASAILSQYPKIDILVDNAGAVFDDAKTVENGIEITFATCVLGHHLLNYLLKPRRLVWVTGDIYAIADGSADPFYKGKGIPAYANACLARILLARETKSRTSGEVISVHPGVIQSQFIKANNCFEGIGMKMMDCSRITVSQGAQASLHAATIAASELPEDTIYFHNKFGWYKLNPEDMALNDAKAKELFEKCDSLCGIERNS</sequence>
<dbReference type="InterPro" id="IPR002347">
    <property type="entry name" value="SDR_fam"/>
</dbReference>
<accession>A0A1Q9CNN0</accession>
<dbReference type="InterPro" id="IPR036291">
    <property type="entry name" value="NAD(P)-bd_dom_sf"/>
</dbReference>
<gene>
    <name evidence="3" type="primary">SPCC736.13</name>
    <name evidence="3" type="ORF">AK812_SmicGene34614</name>
</gene>
<evidence type="ECO:0000313" key="3">
    <source>
        <dbReference type="EMBL" id="OLP84505.1"/>
    </source>
</evidence>
<comment type="similarity">
    <text evidence="1">Belongs to the short-chain dehydrogenases/reductases (SDR) family.</text>
</comment>
<comment type="caution">
    <text evidence="3">The sequence shown here is derived from an EMBL/GenBank/DDBJ whole genome shotgun (WGS) entry which is preliminary data.</text>
</comment>
<dbReference type="Gene3D" id="2.130.10.30">
    <property type="entry name" value="Regulator of chromosome condensation 1/beta-lactamase-inhibitor protein II"/>
    <property type="match status" value="1"/>
</dbReference>
<evidence type="ECO:0000256" key="2">
    <source>
        <dbReference type="ARBA" id="ARBA00023002"/>
    </source>
</evidence>